<dbReference type="AlphaFoldDB" id="A0AAU8ZP37"/>
<dbReference type="Pfam" id="PF05772">
    <property type="entry name" value="NinB"/>
    <property type="match status" value="1"/>
</dbReference>
<gene>
    <name evidence="1" type="ORF">AM380_12675</name>
</gene>
<accession>A0AAU8ZP37</accession>
<dbReference type="InterPro" id="IPR008711">
    <property type="entry name" value="Recombinase_NinB"/>
</dbReference>
<name>A0AAU8ZP37_MORMO</name>
<sequence>MEAEFLFHETTKDAAWQHLKEALATNKPHRVIIKPWKSTRSLSQNATFHMWCGEISKYLCDNGSKFTPETVKEMLKHTFLGYEVTEMIDATTQHTERVRTMRKTSKLDTGEMFHFMGQVERWATGIGCFVTIPENSEYMKLKMEQDA</sequence>
<dbReference type="NCBIfam" id="NF007281">
    <property type="entry name" value="PRK09741.1"/>
    <property type="match status" value="1"/>
</dbReference>
<dbReference type="RefSeq" id="WP_108656565.1">
    <property type="nucleotide sequence ID" value="NZ_CP028956.1"/>
</dbReference>
<evidence type="ECO:0000313" key="1">
    <source>
        <dbReference type="EMBL" id="AWC94441.1"/>
    </source>
</evidence>
<dbReference type="Gene3D" id="1.10.3790.10">
    <property type="entry name" value="NinB"/>
    <property type="match status" value="1"/>
</dbReference>
<proteinExistence type="predicted"/>
<organism evidence="1 2">
    <name type="scientific">Morganella morganii</name>
    <name type="common">Proteus morganii</name>
    <dbReference type="NCBI Taxonomy" id="582"/>
    <lineage>
        <taxon>Bacteria</taxon>
        <taxon>Pseudomonadati</taxon>
        <taxon>Pseudomonadota</taxon>
        <taxon>Gammaproteobacteria</taxon>
        <taxon>Enterobacterales</taxon>
        <taxon>Morganellaceae</taxon>
        <taxon>Morganella</taxon>
    </lineage>
</organism>
<dbReference type="EMBL" id="CP028956">
    <property type="protein sequence ID" value="AWC94441.1"/>
    <property type="molecule type" value="Genomic_DNA"/>
</dbReference>
<dbReference type="SUPFAM" id="SSF103370">
    <property type="entry name" value="NinB"/>
    <property type="match status" value="1"/>
</dbReference>
<dbReference type="Proteomes" id="UP000244682">
    <property type="component" value="Chromosome"/>
</dbReference>
<dbReference type="InterPro" id="IPR036619">
    <property type="entry name" value="NinB_sf"/>
</dbReference>
<reference evidence="1 2" key="1">
    <citation type="submission" date="2018-04" db="EMBL/GenBank/DDBJ databases">
        <title>Whole genome sequencing of Morganella morganii AR_0133.</title>
        <authorList>
            <person name="Conlan S."/>
            <person name="Thomas P.J."/>
            <person name="Mullikin J."/>
            <person name="Frank K.M."/>
            <person name="Segre J.A."/>
        </authorList>
    </citation>
    <scope>NUCLEOTIDE SEQUENCE [LARGE SCALE GENOMIC DNA]</scope>
    <source>
        <strain evidence="1 2">AR_0133</strain>
    </source>
</reference>
<protein>
    <recommendedName>
        <fullName evidence="3">NinB protein</fullName>
    </recommendedName>
</protein>
<evidence type="ECO:0008006" key="3">
    <source>
        <dbReference type="Google" id="ProtNLM"/>
    </source>
</evidence>
<evidence type="ECO:0000313" key="2">
    <source>
        <dbReference type="Proteomes" id="UP000244682"/>
    </source>
</evidence>